<gene>
    <name evidence="7" type="primary">CBP1</name>
    <name evidence="7" type="ORF">MVES_001674</name>
</gene>
<dbReference type="AlphaFoldDB" id="A0A2N1JCY2"/>
<proteinExistence type="inferred from homology"/>
<dbReference type="PANTHER" id="PTHR10300">
    <property type="entry name" value="CALCIPRESSIN"/>
    <property type="match status" value="1"/>
</dbReference>
<dbReference type="InterPro" id="IPR011993">
    <property type="entry name" value="PH-like_dom_sf"/>
</dbReference>
<dbReference type="EMBL" id="KZ454989">
    <property type="protein sequence ID" value="PKI84408.1"/>
    <property type="molecule type" value="Genomic_DNA"/>
</dbReference>
<dbReference type="InterPro" id="IPR006931">
    <property type="entry name" value="Calcipressin"/>
</dbReference>
<comment type="subcellular location">
    <subcellularLocation>
        <location evidence="2">Cytoplasm</location>
    </subcellularLocation>
    <subcellularLocation>
        <location evidence="1">Nucleus</location>
    </subcellularLocation>
</comment>
<comment type="similarity">
    <text evidence="3">Belongs to the RCAN family.</text>
</comment>
<dbReference type="InterPro" id="IPR012677">
    <property type="entry name" value="Nucleotide-bd_a/b_plait_sf"/>
</dbReference>
<name>A0A2N1JCY2_9BASI</name>
<keyword evidence="5" id="KW-0539">Nucleus</keyword>
<organism evidence="7 8">
    <name type="scientific">Malassezia vespertilionis</name>
    <dbReference type="NCBI Taxonomy" id="2020962"/>
    <lineage>
        <taxon>Eukaryota</taxon>
        <taxon>Fungi</taxon>
        <taxon>Dikarya</taxon>
        <taxon>Basidiomycota</taxon>
        <taxon>Ustilaginomycotina</taxon>
        <taxon>Malasseziomycetes</taxon>
        <taxon>Malasseziales</taxon>
        <taxon>Malasseziaceae</taxon>
        <taxon>Malassezia</taxon>
    </lineage>
</organism>
<dbReference type="PANTHER" id="PTHR10300:SF14">
    <property type="entry name" value="PROTEIN SARAH"/>
    <property type="match status" value="1"/>
</dbReference>
<dbReference type="Pfam" id="PF03517">
    <property type="entry name" value="Voldacs"/>
    <property type="match status" value="1"/>
</dbReference>
<evidence type="ECO:0000256" key="2">
    <source>
        <dbReference type="ARBA" id="ARBA00004496"/>
    </source>
</evidence>
<dbReference type="GO" id="GO:0005634">
    <property type="term" value="C:nucleus"/>
    <property type="evidence" value="ECO:0007669"/>
    <property type="project" value="UniProtKB-SubCell"/>
</dbReference>
<evidence type="ECO:0000256" key="1">
    <source>
        <dbReference type="ARBA" id="ARBA00004123"/>
    </source>
</evidence>
<feature type="region of interest" description="Disordered" evidence="6">
    <location>
        <begin position="174"/>
        <end position="195"/>
    </location>
</feature>
<dbReference type="GO" id="GO:0005737">
    <property type="term" value="C:cytoplasm"/>
    <property type="evidence" value="ECO:0007669"/>
    <property type="project" value="UniProtKB-SubCell"/>
</dbReference>
<evidence type="ECO:0000313" key="7">
    <source>
        <dbReference type="EMBL" id="PKI84408.1"/>
    </source>
</evidence>
<dbReference type="GO" id="GO:0008597">
    <property type="term" value="F:calcium-dependent protein serine/threonine phosphatase regulator activity"/>
    <property type="evidence" value="ECO:0007669"/>
    <property type="project" value="TreeGrafter"/>
</dbReference>
<reference evidence="7 8" key="1">
    <citation type="submission" date="2017-10" db="EMBL/GenBank/DDBJ databases">
        <title>A novel species of cold-tolerant Malassezia isolated from bats.</title>
        <authorList>
            <person name="Lorch J.M."/>
            <person name="Palmer J.M."/>
            <person name="Vanderwolf K.J."/>
            <person name="Schmidt K.Z."/>
            <person name="Verant M.L."/>
            <person name="Weller T.J."/>
            <person name="Blehert D.S."/>
        </authorList>
    </citation>
    <scope>NUCLEOTIDE SEQUENCE [LARGE SCALE GENOMIC DNA]</scope>
    <source>
        <strain evidence="7 8">NWHC:44797-103</strain>
    </source>
</reference>
<evidence type="ECO:0000256" key="5">
    <source>
        <dbReference type="ARBA" id="ARBA00023242"/>
    </source>
</evidence>
<dbReference type="Proteomes" id="UP000232875">
    <property type="component" value="Unassembled WGS sequence"/>
</dbReference>
<dbReference type="Pfam" id="PF04847">
    <property type="entry name" value="Calcipressin"/>
    <property type="match status" value="1"/>
</dbReference>
<keyword evidence="8" id="KW-1185">Reference proteome</keyword>
<dbReference type="Gene3D" id="2.30.29.30">
    <property type="entry name" value="Pleckstrin-homology domain (PH domain)/Phosphotyrosine-binding domain (PTB)"/>
    <property type="match status" value="1"/>
</dbReference>
<evidence type="ECO:0000313" key="8">
    <source>
        <dbReference type="Proteomes" id="UP000232875"/>
    </source>
</evidence>
<dbReference type="Gene3D" id="3.30.70.330">
    <property type="match status" value="1"/>
</dbReference>
<keyword evidence="4" id="KW-0963">Cytoplasm</keyword>
<protein>
    <submittedName>
        <fullName evidence="7">Cbp1p</fullName>
    </submittedName>
</protein>
<dbReference type="STRING" id="2020962.A0A2N1JCY2"/>
<accession>A0A2N1JCY2</accession>
<evidence type="ECO:0000256" key="4">
    <source>
        <dbReference type="ARBA" id="ARBA00022490"/>
    </source>
</evidence>
<dbReference type="OrthoDB" id="17212at2759"/>
<evidence type="ECO:0000256" key="6">
    <source>
        <dbReference type="SAM" id="MobiDB-lite"/>
    </source>
</evidence>
<sequence>MLLELISAPPPFATSKEVEEASTNDSRPFLIDEFEDVVAKLQPAPALIGADAQAADALLLSGKLWLTEANISFLSSDGTFSLKGFQIKYPSIALHAISRSIPQDIPNKNKYLDEACIYCQLDDHPELDESQEEEDTDVKEMWFIVRDAEQCEASGNPFAGMAPFDTGALLGDAEEEEDDTAAESGGTAGKVRSDNQASDARFPYTNVFLEQIVFRSLQDRTARSNRATNATNTIMFANLPEAFFESEELVLQLQTLLCTYGHLVDWSPLSAFGRAVAVFEQAHEAANVKYALDRLLLLHEDLPTYAYDTHAEWRYLEPPEPEREFLLSPPGSPPVGWEPQLEDGPNKEALAFDLIAALQKLLVNSEETKAEEPVLPFVFPGGPAVIIPAQETTNAQAPPAVFLHATDEAPDQVGGPPPSAINTKASMLGVSSGTLPRATALPPSK</sequence>
<dbReference type="InterPro" id="IPR035979">
    <property type="entry name" value="RBD_domain_sf"/>
</dbReference>
<dbReference type="SUPFAM" id="SSF54928">
    <property type="entry name" value="RNA-binding domain, RBD"/>
    <property type="match status" value="1"/>
</dbReference>
<dbReference type="InterPro" id="IPR039924">
    <property type="entry name" value="ICln/Lot5/Saf5"/>
</dbReference>
<evidence type="ECO:0000256" key="3">
    <source>
        <dbReference type="ARBA" id="ARBA00008209"/>
    </source>
</evidence>
<dbReference type="GO" id="GO:0003676">
    <property type="term" value="F:nucleic acid binding"/>
    <property type="evidence" value="ECO:0007669"/>
    <property type="project" value="InterPro"/>
</dbReference>
<dbReference type="GO" id="GO:0019722">
    <property type="term" value="P:calcium-mediated signaling"/>
    <property type="evidence" value="ECO:0007669"/>
    <property type="project" value="InterPro"/>
</dbReference>